<dbReference type="SUPFAM" id="SSF103491">
    <property type="entry name" value="Preprotein translocase SecY subunit"/>
    <property type="match status" value="1"/>
</dbReference>
<evidence type="ECO:0000256" key="1">
    <source>
        <dbReference type="ARBA" id="ARBA00004127"/>
    </source>
</evidence>
<keyword evidence="7" id="KW-0811">Translocation</keyword>
<keyword evidence="6 10" id="KW-1133">Transmembrane helix</keyword>
<dbReference type="Proteomes" id="UP000070038">
    <property type="component" value="Unassembled WGS sequence"/>
</dbReference>
<dbReference type="Pfam" id="PF00344">
    <property type="entry name" value="SecY"/>
    <property type="match status" value="1"/>
</dbReference>
<keyword evidence="8 10" id="KW-0472">Membrane</keyword>
<dbReference type="EMBL" id="LHYN01000005">
    <property type="protein sequence ID" value="KXB09377.1"/>
    <property type="molecule type" value="Genomic_DNA"/>
</dbReference>
<evidence type="ECO:0000256" key="3">
    <source>
        <dbReference type="ARBA" id="ARBA00022448"/>
    </source>
</evidence>
<keyword evidence="3" id="KW-0813">Transport</keyword>
<feature type="non-terminal residue" evidence="12">
    <location>
        <position position="138"/>
    </location>
</feature>
<dbReference type="PROSITE" id="PS00755">
    <property type="entry name" value="SECY_1"/>
    <property type="match status" value="1"/>
</dbReference>
<evidence type="ECO:0000256" key="6">
    <source>
        <dbReference type="ARBA" id="ARBA00022989"/>
    </source>
</evidence>
<name>A0A133VSI0_9EURY</name>
<keyword evidence="4 10" id="KW-0812">Transmembrane</keyword>
<evidence type="ECO:0000259" key="11">
    <source>
        <dbReference type="Pfam" id="PF10559"/>
    </source>
</evidence>
<dbReference type="Pfam" id="PF10559">
    <property type="entry name" value="Plug_translocon"/>
    <property type="match status" value="1"/>
</dbReference>
<dbReference type="InterPro" id="IPR023201">
    <property type="entry name" value="SecY_dom_sf"/>
</dbReference>
<evidence type="ECO:0000256" key="7">
    <source>
        <dbReference type="ARBA" id="ARBA00023010"/>
    </source>
</evidence>
<dbReference type="PATRIC" id="fig|1698258.3.peg.198"/>
<comment type="caution">
    <text evidence="12">The sequence shown here is derived from an EMBL/GenBank/DDBJ whole genome shotgun (WGS) entry which is preliminary data.</text>
</comment>
<evidence type="ECO:0000256" key="9">
    <source>
        <dbReference type="RuleBase" id="RU004349"/>
    </source>
</evidence>
<evidence type="ECO:0000313" key="12">
    <source>
        <dbReference type="EMBL" id="KXB09377.1"/>
    </source>
</evidence>
<evidence type="ECO:0000313" key="13">
    <source>
        <dbReference type="Proteomes" id="UP000070038"/>
    </source>
</evidence>
<feature type="transmembrane region" description="Helical" evidence="10">
    <location>
        <begin position="115"/>
        <end position="137"/>
    </location>
</feature>
<evidence type="ECO:0000256" key="10">
    <source>
        <dbReference type="SAM" id="Phobius"/>
    </source>
</evidence>
<keyword evidence="5" id="KW-0653">Protein transport</keyword>
<dbReference type="GO" id="GO:0016020">
    <property type="term" value="C:membrane"/>
    <property type="evidence" value="ECO:0007669"/>
    <property type="project" value="InterPro"/>
</dbReference>
<feature type="transmembrane region" description="Helical" evidence="10">
    <location>
        <begin position="36"/>
        <end position="58"/>
    </location>
</feature>
<protein>
    <submittedName>
        <fullName evidence="12">Preprotein translocase subunit SecY</fullName>
    </submittedName>
</protein>
<gene>
    <name evidence="12" type="ORF">AKJ46_00535</name>
</gene>
<dbReference type="GO" id="GO:0015031">
    <property type="term" value="P:protein transport"/>
    <property type="evidence" value="ECO:0007669"/>
    <property type="project" value="UniProtKB-KW"/>
</dbReference>
<evidence type="ECO:0000256" key="8">
    <source>
        <dbReference type="ARBA" id="ARBA00023136"/>
    </source>
</evidence>
<dbReference type="Gene3D" id="1.10.3370.10">
    <property type="entry name" value="SecY subunit domain"/>
    <property type="match status" value="1"/>
</dbReference>
<evidence type="ECO:0000256" key="5">
    <source>
        <dbReference type="ARBA" id="ARBA00022927"/>
    </source>
</evidence>
<evidence type="ECO:0000256" key="2">
    <source>
        <dbReference type="ARBA" id="ARBA00005751"/>
    </source>
</evidence>
<dbReference type="InterPro" id="IPR002208">
    <property type="entry name" value="SecY/SEC61-alpha"/>
</dbReference>
<dbReference type="InterPro" id="IPR019561">
    <property type="entry name" value="Translocon_Sec61/SecY_plug_dom"/>
</dbReference>
<comment type="similarity">
    <text evidence="2 9">Belongs to the SecY/SEC61-alpha family.</text>
</comment>
<accession>A0A133VSI0</accession>
<dbReference type="AlphaFoldDB" id="A0A133VSI0"/>
<evidence type="ECO:0000256" key="4">
    <source>
        <dbReference type="ARBA" id="ARBA00022692"/>
    </source>
</evidence>
<organism evidence="12 13">
    <name type="scientific">candidate division MSBL1 archaeon SCGC-AAA833K04</name>
    <dbReference type="NCBI Taxonomy" id="1698258"/>
    <lineage>
        <taxon>Archaea</taxon>
        <taxon>Methanobacteriati</taxon>
        <taxon>Methanobacteriota</taxon>
        <taxon>candidate division MSBL1</taxon>
    </lineage>
</organism>
<comment type="subcellular location">
    <subcellularLocation>
        <location evidence="1">Endomembrane system</location>
        <topology evidence="1">Multi-pass membrane protein</topology>
    </subcellularLocation>
</comment>
<proteinExistence type="inferred from homology"/>
<sequence>MDERSFRSKLYVLEPIIQRLPEVSVPKRHIGFKEKLMWSGIALIIFLIMTQVPLYGMTAQAQNWFGSLRYVLASRAGTLMQLGIGPIVTAGIVMQLLVGAKIINLDLSHPRDKALFTGTQKILAVLVGIFQASAFVMA</sequence>
<feature type="transmembrane region" description="Helical" evidence="10">
    <location>
        <begin position="78"/>
        <end position="103"/>
    </location>
</feature>
<dbReference type="PANTHER" id="PTHR10906">
    <property type="entry name" value="SECY/SEC61-ALPHA FAMILY MEMBER"/>
    <property type="match status" value="1"/>
</dbReference>
<dbReference type="GO" id="GO:0012505">
    <property type="term" value="C:endomembrane system"/>
    <property type="evidence" value="ECO:0007669"/>
    <property type="project" value="UniProtKB-SubCell"/>
</dbReference>
<dbReference type="InterPro" id="IPR030659">
    <property type="entry name" value="SecY_CS"/>
</dbReference>
<feature type="domain" description="Translocon Sec61/SecY plug" evidence="11">
    <location>
        <begin position="44"/>
        <end position="77"/>
    </location>
</feature>
<keyword evidence="13" id="KW-1185">Reference proteome</keyword>
<reference evidence="12 13" key="1">
    <citation type="journal article" date="2016" name="Sci. Rep.">
        <title>Metabolic traits of an uncultured archaeal lineage -MSBL1- from brine pools of the Red Sea.</title>
        <authorList>
            <person name="Mwirichia R."/>
            <person name="Alam I."/>
            <person name="Rashid M."/>
            <person name="Vinu M."/>
            <person name="Ba-Alawi W."/>
            <person name="Anthony Kamau A."/>
            <person name="Kamanda Ngugi D."/>
            <person name="Goker M."/>
            <person name="Klenk H.P."/>
            <person name="Bajic V."/>
            <person name="Stingl U."/>
        </authorList>
    </citation>
    <scope>NUCLEOTIDE SEQUENCE [LARGE SCALE GENOMIC DNA]</scope>
    <source>
        <strain evidence="12">SCGC-AAA833K04</strain>
    </source>
</reference>